<dbReference type="Gene3D" id="1.10.510.10">
    <property type="entry name" value="Transferase(Phosphotransferase) domain 1"/>
    <property type="match status" value="2"/>
</dbReference>
<dbReference type="Proteomes" id="UP001235939">
    <property type="component" value="Chromosome 19"/>
</dbReference>
<evidence type="ECO:0000313" key="3">
    <source>
        <dbReference type="Proteomes" id="UP001235939"/>
    </source>
</evidence>
<accession>A0ABY6LK57</accession>
<evidence type="ECO:0000259" key="1">
    <source>
        <dbReference type="PROSITE" id="PS50011"/>
    </source>
</evidence>
<dbReference type="PROSITE" id="PS50011">
    <property type="entry name" value="PROTEIN_KINASE_DOM"/>
    <property type="match status" value="1"/>
</dbReference>
<reference evidence="2 3" key="1">
    <citation type="submission" date="2022-01" db="EMBL/GenBank/DDBJ databases">
        <title>A chromosomal length assembly of Cordylochernes scorpioides.</title>
        <authorList>
            <person name="Zeh D."/>
            <person name="Zeh J."/>
        </authorList>
    </citation>
    <scope>NUCLEOTIDE SEQUENCE [LARGE SCALE GENOMIC DNA]</scope>
    <source>
        <strain evidence="2">IN4F17</strain>
        <tissue evidence="2">Whole Body</tissue>
    </source>
</reference>
<gene>
    <name evidence="2" type="ORF">LAZ67_19000799</name>
</gene>
<evidence type="ECO:0000313" key="2">
    <source>
        <dbReference type="EMBL" id="UYV80582.1"/>
    </source>
</evidence>
<proteinExistence type="predicted"/>
<dbReference type="InterPro" id="IPR000719">
    <property type="entry name" value="Prot_kinase_dom"/>
</dbReference>
<keyword evidence="3" id="KW-1185">Reference proteome</keyword>
<sequence>MEFLDDIEKTVPLVEEERENFEDILSECKISQLNTFKEVFGSKKLKRLGKGVSGSCYLDEANSVVYKIAPISQCAEVKTSQQQDFSVRDSDYYETLLEDFLTEWEVNQALQKLKSGRSNFCYVYEIGLIWDRKSEFRKFKNKFSSNIFKNVFKESRRKQMYAVLKMDYGGNTLHSQLKHLGSQQKQSVIVQVAVALACAEEQMDFKHGDLHTNNIVVSATDKKSISYNVEFQDFEVPTYGVMARIIDFGRSHFESVCKLTDDIEKTVPLVKKEREKFEDILSECKISQLNTFKEVFGSKKLKRLGKGVSGSCDLDEANSVVYKIAPISQCAEVKTSQQQDFSVRESDYYKTKLEDFLAEWEVNQALQNLKSGRYNFSYVYEIGLIWDRKSEFRKFKNKFSSNIFKKICKESRRKQMYAVFKMDYGGNTLHSQLNHLGSQQKQSVIVQVAVALACAEEQMDFRHGDLHTNNIVVSATDKKSISYNVKSQVFEVPTNGILARIIDFGRSQFKVKNNSSVCEYSQQPLLLVNASFRHRNELYLKCLFLVLNPPPTQNISNFTVAITDSYTFFSKLSF</sequence>
<dbReference type="PANTHER" id="PTHR24419:SF18">
    <property type="entry name" value="SERINE_THREONINE-PROTEIN KINASE HASPIN"/>
    <property type="match status" value="1"/>
</dbReference>
<protein>
    <recommendedName>
        <fullName evidence="1">Protein kinase domain-containing protein</fullName>
    </recommendedName>
</protein>
<dbReference type="InterPro" id="IPR011009">
    <property type="entry name" value="Kinase-like_dom_sf"/>
</dbReference>
<dbReference type="Pfam" id="PF12330">
    <property type="entry name" value="Haspin_kinase"/>
    <property type="match status" value="2"/>
</dbReference>
<feature type="domain" description="Protein kinase" evidence="1">
    <location>
        <begin position="298"/>
        <end position="574"/>
    </location>
</feature>
<dbReference type="PANTHER" id="PTHR24419">
    <property type="entry name" value="INTERLEUKIN-1 RECEPTOR-ASSOCIATED KINASE"/>
    <property type="match status" value="1"/>
</dbReference>
<dbReference type="SUPFAM" id="SSF56112">
    <property type="entry name" value="Protein kinase-like (PK-like)"/>
    <property type="match status" value="2"/>
</dbReference>
<name>A0ABY6LK57_9ARAC</name>
<organism evidence="2 3">
    <name type="scientific">Cordylochernes scorpioides</name>
    <dbReference type="NCBI Taxonomy" id="51811"/>
    <lineage>
        <taxon>Eukaryota</taxon>
        <taxon>Metazoa</taxon>
        <taxon>Ecdysozoa</taxon>
        <taxon>Arthropoda</taxon>
        <taxon>Chelicerata</taxon>
        <taxon>Arachnida</taxon>
        <taxon>Pseudoscorpiones</taxon>
        <taxon>Cheliferoidea</taxon>
        <taxon>Chernetidae</taxon>
        <taxon>Cordylochernes</taxon>
    </lineage>
</organism>
<dbReference type="EMBL" id="CP092881">
    <property type="protein sequence ID" value="UYV80582.1"/>
    <property type="molecule type" value="Genomic_DNA"/>
</dbReference>